<name>A0ABW0U7K0_9BACI</name>
<keyword evidence="2" id="KW-1133">Transmembrane helix</keyword>
<evidence type="ECO:0000256" key="1">
    <source>
        <dbReference type="SAM" id="MobiDB-lite"/>
    </source>
</evidence>
<organism evidence="3 4">
    <name type="scientific">Aliibacillus thermotolerans</name>
    <dbReference type="NCBI Taxonomy" id="1834418"/>
    <lineage>
        <taxon>Bacteria</taxon>
        <taxon>Bacillati</taxon>
        <taxon>Bacillota</taxon>
        <taxon>Bacilli</taxon>
        <taxon>Bacillales</taxon>
        <taxon>Bacillaceae</taxon>
        <taxon>Aliibacillus</taxon>
    </lineage>
</organism>
<dbReference type="EMBL" id="JBHSPF010000059">
    <property type="protein sequence ID" value="MFC5629472.1"/>
    <property type="molecule type" value="Genomic_DNA"/>
</dbReference>
<evidence type="ECO:0000313" key="4">
    <source>
        <dbReference type="Proteomes" id="UP001596143"/>
    </source>
</evidence>
<feature type="region of interest" description="Disordered" evidence="1">
    <location>
        <begin position="61"/>
        <end position="101"/>
    </location>
</feature>
<evidence type="ECO:0000256" key="2">
    <source>
        <dbReference type="SAM" id="Phobius"/>
    </source>
</evidence>
<sequence>MKPIHFISIIGVLCFALLSIVTITIYMDDKETVEKMDEGTREQLAMDLDNALGYEPLELDERDVATDKEQTAEDKNDQLVDGRKEEAEEEPLERKEQTVTPSQAIYLSTEEGTISIDTLLELIEGS</sequence>
<dbReference type="RefSeq" id="WP_270897196.1">
    <property type="nucleotide sequence ID" value="NZ_JBHSPF010000059.1"/>
</dbReference>
<reference evidence="4" key="1">
    <citation type="journal article" date="2019" name="Int. J. Syst. Evol. Microbiol.">
        <title>The Global Catalogue of Microorganisms (GCM) 10K type strain sequencing project: providing services to taxonomists for standard genome sequencing and annotation.</title>
        <authorList>
            <consortium name="The Broad Institute Genomics Platform"/>
            <consortium name="The Broad Institute Genome Sequencing Center for Infectious Disease"/>
            <person name="Wu L."/>
            <person name="Ma J."/>
        </authorList>
    </citation>
    <scope>NUCLEOTIDE SEQUENCE [LARGE SCALE GENOMIC DNA]</scope>
    <source>
        <strain evidence="4">CGMCC 1.15790</strain>
    </source>
</reference>
<dbReference type="Proteomes" id="UP001596143">
    <property type="component" value="Unassembled WGS sequence"/>
</dbReference>
<proteinExistence type="predicted"/>
<feature type="compositionally biased region" description="Basic and acidic residues" evidence="1">
    <location>
        <begin position="62"/>
        <end position="97"/>
    </location>
</feature>
<feature type="transmembrane region" description="Helical" evidence="2">
    <location>
        <begin position="6"/>
        <end position="26"/>
    </location>
</feature>
<keyword evidence="2" id="KW-0812">Transmembrane</keyword>
<evidence type="ECO:0000313" key="3">
    <source>
        <dbReference type="EMBL" id="MFC5629472.1"/>
    </source>
</evidence>
<comment type="caution">
    <text evidence="3">The sequence shown here is derived from an EMBL/GenBank/DDBJ whole genome shotgun (WGS) entry which is preliminary data.</text>
</comment>
<keyword evidence="2" id="KW-0472">Membrane</keyword>
<protein>
    <submittedName>
        <fullName evidence="3">Uncharacterized protein</fullName>
    </submittedName>
</protein>
<gene>
    <name evidence="3" type="ORF">ACFPTR_11475</name>
</gene>
<accession>A0ABW0U7K0</accession>
<keyword evidence="4" id="KW-1185">Reference proteome</keyword>